<reference evidence="5 6" key="1">
    <citation type="submission" date="2019-06" db="EMBL/GenBank/DDBJ databases">
        <authorList>
            <person name="Jiang L."/>
        </authorList>
    </citation>
    <scope>NUCLEOTIDE SEQUENCE [LARGE SCALE GENOMIC DNA]</scope>
    <source>
        <strain evidence="5 6">YIM 48858</strain>
    </source>
</reference>
<evidence type="ECO:0000259" key="4">
    <source>
        <dbReference type="PROSITE" id="PS01124"/>
    </source>
</evidence>
<accession>A0A5C4NHK1</accession>
<protein>
    <submittedName>
        <fullName evidence="5">Helix-turn-helix domain-containing protein</fullName>
    </submittedName>
</protein>
<keyword evidence="6" id="KW-1185">Reference proteome</keyword>
<dbReference type="Pfam" id="PF12833">
    <property type="entry name" value="HTH_18"/>
    <property type="match status" value="1"/>
</dbReference>
<keyword evidence="1" id="KW-0805">Transcription regulation</keyword>
<dbReference type="SUPFAM" id="SSF52317">
    <property type="entry name" value="Class I glutamine amidotransferase-like"/>
    <property type="match status" value="1"/>
</dbReference>
<dbReference type="SUPFAM" id="SSF46689">
    <property type="entry name" value="Homeodomain-like"/>
    <property type="match status" value="2"/>
</dbReference>
<evidence type="ECO:0000313" key="5">
    <source>
        <dbReference type="EMBL" id="TNC72157.1"/>
    </source>
</evidence>
<dbReference type="GO" id="GO:0043565">
    <property type="term" value="F:sequence-specific DNA binding"/>
    <property type="evidence" value="ECO:0007669"/>
    <property type="project" value="InterPro"/>
</dbReference>
<dbReference type="OrthoDB" id="9793400at2"/>
<dbReference type="SMART" id="SM00342">
    <property type="entry name" value="HTH_ARAC"/>
    <property type="match status" value="1"/>
</dbReference>
<dbReference type="InterPro" id="IPR018060">
    <property type="entry name" value="HTH_AraC"/>
</dbReference>
<feature type="domain" description="HTH araC/xylS-type" evidence="4">
    <location>
        <begin position="242"/>
        <end position="340"/>
    </location>
</feature>
<evidence type="ECO:0000256" key="3">
    <source>
        <dbReference type="ARBA" id="ARBA00023163"/>
    </source>
</evidence>
<dbReference type="PROSITE" id="PS01124">
    <property type="entry name" value="HTH_ARAC_FAMILY_2"/>
    <property type="match status" value="1"/>
</dbReference>
<evidence type="ECO:0000256" key="1">
    <source>
        <dbReference type="ARBA" id="ARBA00023015"/>
    </source>
</evidence>
<dbReference type="InterPro" id="IPR029062">
    <property type="entry name" value="Class_I_gatase-like"/>
</dbReference>
<dbReference type="InterPro" id="IPR050204">
    <property type="entry name" value="AraC_XylS_family_regulators"/>
</dbReference>
<dbReference type="EMBL" id="VDFV01000009">
    <property type="protein sequence ID" value="TNC72157.1"/>
    <property type="molecule type" value="Genomic_DNA"/>
</dbReference>
<dbReference type="Gene3D" id="1.10.10.60">
    <property type="entry name" value="Homeodomain-like"/>
    <property type="match status" value="1"/>
</dbReference>
<evidence type="ECO:0000313" key="6">
    <source>
        <dbReference type="Proteomes" id="UP000305709"/>
    </source>
</evidence>
<dbReference type="CDD" id="cd03136">
    <property type="entry name" value="GATase1_AraC_ArgR_like"/>
    <property type="match status" value="1"/>
</dbReference>
<keyword evidence="2" id="KW-0238">DNA-binding</keyword>
<name>A0A5C4NHK1_9RHOB</name>
<dbReference type="Gene3D" id="3.40.50.880">
    <property type="match status" value="1"/>
</dbReference>
<dbReference type="AlphaFoldDB" id="A0A5C4NHK1"/>
<proteinExistence type="predicted"/>
<gene>
    <name evidence="5" type="ORF">FHG71_08870</name>
</gene>
<dbReference type="Proteomes" id="UP000305709">
    <property type="component" value="Unassembled WGS sequence"/>
</dbReference>
<keyword evidence="3" id="KW-0804">Transcription</keyword>
<comment type="caution">
    <text evidence="5">The sequence shown here is derived from an EMBL/GenBank/DDBJ whole genome shotgun (WGS) entry which is preliminary data.</text>
</comment>
<dbReference type="InterPro" id="IPR009057">
    <property type="entry name" value="Homeodomain-like_sf"/>
</dbReference>
<dbReference type="GO" id="GO:0003700">
    <property type="term" value="F:DNA-binding transcription factor activity"/>
    <property type="evidence" value="ECO:0007669"/>
    <property type="project" value="InterPro"/>
</dbReference>
<dbReference type="PANTHER" id="PTHR46796">
    <property type="entry name" value="HTH-TYPE TRANSCRIPTIONAL ACTIVATOR RHAS-RELATED"/>
    <property type="match status" value="1"/>
</dbReference>
<sequence>MVFPTVKHVATQTQTGRSTETALRSWGFLLFPGFPMACLTSAVEPLRAANEITGRPDFAWTLVGEKPGPVRSSAAVRFDADLTLAQAAEVPARLDALICLSPPDARFADPRRGGAALRLLARHGVTLGGFSGGVFPLMRAQAMGAHRPSVHWCYEAAWAGEFPDAATSRAAIERAAGRITVSGAGAVFDLMLRVIEERGGRALMTEVACWFQHPFVRDENAPQATPVASAGGTEAMLPRPLREALRLMASHIEDPLAIADVARELGLSERTLERAFKAAIGETPLRYYRRMRLERGRQRVLYSTDTVTEIARSVGYSTSTDFARHYAEAFGVHPADERRRLAGLRGLAGSVPPAALG</sequence>
<evidence type="ECO:0000256" key="2">
    <source>
        <dbReference type="ARBA" id="ARBA00023125"/>
    </source>
</evidence>
<organism evidence="5 6">
    <name type="scientific">Rubellimicrobium roseum</name>
    <dbReference type="NCBI Taxonomy" id="687525"/>
    <lineage>
        <taxon>Bacteria</taxon>
        <taxon>Pseudomonadati</taxon>
        <taxon>Pseudomonadota</taxon>
        <taxon>Alphaproteobacteria</taxon>
        <taxon>Rhodobacterales</taxon>
        <taxon>Roseobacteraceae</taxon>
        <taxon>Rubellimicrobium</taxon>
    </lineage>
</organism>